<evidence type="ECO:0000313" key="1">
    <source>
        <dbReference type="EMBL" id="CAG8609912.1"/>
    </source>
</evidence>
<evidence type="ECO:0000313" key="2">
    <source>
        <dbReference type="Proteomes" id="UP000789366"/>
    </source>
</evidence>
<reference evidence="1" key="1">
    <citation type="submission" date="2021-06" db="EMBL/GenBank/DDBJ databases">
        <authorList>
            <person name="Kallberg Y."/>
            <person name="Tangrot J."/>
            <person name="Rosling A."/>
        </authorList>
    </citation>
    <scope>NUCLEOTIDE SEQUENCE</scope>
    <source>
        <strain evidence="1">28 12/20/2015</strain>
    </source>
</reference>
<dbReference type="EMBL" id="CAJVPW010009869">
    <property type="protein sequence ID" value="CAG8609912.1"/>
    <property type="molecule type" value="Genomic_DNA"/>
</dbReference>
<dbReference type="Proteomes" id="UP000789366">
    <property type="component" value="Unassembled WGS sequence"/>
</dbReference>
<comment type="caution">
    <text evidence="1">The sequence shown here is derived from an EMBL/GenBank/DDBJ whole genome shotgun (WGS) entry which is preliminary data.</text>
</comment>
<organism evidence="1 2">
    <name type="scientific">Cetraspora pellucida</name>
    <dbReference type="NCBI Taxonomy" id="1433469"/>
    <lineage>
        <taxon>Eukaryota</taxon>
        <taxon>Fungi</taxon>
        <taxon>Fungi incertae sedis</taxon>
        <taxon>Mucoromycota</taxon>
        <taxon>Glomeromycotina</taxon>
        <taxon>Glomeromycetes</taxon>
        <taxon>Diversisporales</taxon>
        <taxon>Gigasporaceae</taxon>
        <taxon>Cetraspora</taxon>
    </lineage>
</organism>
<sequence length="330" mass="37556">MHSKLVELLRETYKSQKESSSSFQSNAHTNESDSENNSNDILSITNTLTSVKKSKKGKSKSSFVWKYFKVIDEKDVCYVNVKKKGKDQICGTDYVHDNSTSNIISHLRTSHKIVDNKKLTSEIQQTVVEWILLDNLPLAAPRKKGFRRMMAKVDPKFCPPSDRVEEEAGEINDGNSTDSEQLNINPNLTLVEKEEDSNEEYDSGSNSEEVQVLEPHNISTKIAQVKQAICDSFWKYWGNPKHTCLLATLLDPRLKRIHPMSSHLRETTIRVCHQELENITNMIPIQIASSTSSSITSTNHYFASIFDDNDNVDNLLDNNNELDKYLDVNK</sequence>
<proteinExistence type="predicted"/>
<feature type="non-terminal residue" evidence="1">
    <location>
        <position position="330"/>
    </location>
</feature>
<gene>
    <name evidence="1" type="ORF">SPELUC_LOCUS7460</name>
</gene>
<keyword evidence="2" id="KW-1185">Reference proteome</keyword>
<name>A0ACA9MU10_9GLOM</name>
<accession>A0ACA9MU10</accession>
<protein>
    <submittedName>
        <fullName evidence="1">14262_t:CDS:1</fullName>
    </submittedName>
</protein>